<proteinExistence type="predicted"/>
<dbReference type="Proteomes" id="UP000183859">
    <property type="component" value="Plasmid pP97_b"/>
</dbReference>
<dbReference type="AlphaFoldDB" id="A0A1L3IAL8"/>
<protein>
    <submittedName>
        <fullName evidence="1">Uncharacterized protein</fullName>
    </submittedName>
</protein>
<sequence length="44" mass="5120">MHVNALETARAVDRPSREAMLQRHPSVHTFWNQNSDLFAQAWAE</sequence>
<dbReference type="KEGG" id="php:PhaeoP97_03796"/>
<keyword evidence="2" id="KW-1185">Reference proteome</keyword>
<accession>A0A1L3IAL8</accession>
<name>A0A1L3IAL8_9RHOB</name>
<dbReference type="RefSeq" id="WP_257786534.1">
    <property type="nucleotide sequence ID" value="NZ_CP016366.1"/>
</dbReference>
<keyword evidence="1" id="KW-0614">Plasmid</keyword>
<organism evidence="1 2">
    <name type="scientific">Phaeobacter porticola</name>
    <dbReference type="NCBI Taxonomy" id="1844006"/>
    <lineage>
        <taxon>Bacteria</taxon>
        <taxon>Pseudomonadati</taxon>
        <taxon>Pseudomonadota</taxon>
        <taxon>Alphaproteobacteria</taxon>
        <taxon>Rhodobacterales</taxon>
        <taxon>Roseobacteraceae</taxon>
        <taxon>Phaeobacter</taxon>
    </lineage>
</organism>
<evidence type="ECO:0000313" key="2">
    <source>
        <dbReference type="Proteomes" id="UP000183859"/>
    </source>
</evidence>
<dbReference type="EMBL" id="CP016366">
    <property type="protein sequence ID" value="APG49146.1"/>
    <property type="molecule type" value="Genomic_DNA"/>
</dbReference>
<geneLocation type="plasmid" evidence="2">
    <name>pp97_b</name>
</geneLocation>
<gene>
    <name evidence="1" type="ORF">PhaeoP97_03796</name>
</gene>
<evidence type="ECO:0000313" key="1">
    <source>
        <dbReference type="EMBL" id="APG49146.1"/>
    </source>
</evidence>
<reference evidence="2" key="1">
    <citation type="submission" date="2016-07" db="EMBL/GenBank/DDBJ databases">
        <title>Phaeobacter portensis sp. nov., a tropodithietic acid producing bacterium isolated from a German harbor.</title>
        <authorList>
            <person name="Freese H.M."/>
            <person name="Bunk B."/>
            <person name="Breider S."/>
            <person name="Brinkhoff T."/>
        </authorList>
    </citation>
    <scope>NUCLEOTIDE SEQUENCE [LARGE SCALE GENOMIC DNA]</scope>
    <source>
        <strain evidence="2">P97</strain>
        <plasmid evidence="2">pp97_b</plasmid>
    </source>
</reference>